<organism evidence="1 2">
    <name type="scientific">Butyricimonas virosa</name>
    <dbReference type="NCBI Taxonomy" id="544645"/>
    <lineage>
        <taxon>Bacteria</taxon>
        <taxon>Pseudomonadati</taxon>
        <taxon>Bacteroidota</taxon>
        <taxon>Bacteroidia</taxon>
        <taxon>Bacteroidales</taxon>
        <taxon>Odoribacteraceae</taxon>
        <taxon>Butyricimonas</taxon>
    </lineage>
</organism>
<keyword evidence="1" id="KW-0808">Transferase</keyword>
<dbReference type="SUPFAM" id="SSF56059">
    <property type="entry name" value="Glutathione synthetase ATP-binding domain-like"/>
    <property type="match status" value="1"/>
</dbReference>
<accession>A0A921H5G8</accession>
<reference evidence="1" key="1">
    <citation type="journal article" date="2021" name="PeerJ">
        <title>Extensive microbial diversity within the chicken gut microbiome revealed by metagenomics and culture.</title>
        <authorList>
            <person name="Gilroy R."/>
            <person name="Ravi A."/>
            <person name="Getino M."/>
            <person name="Pursley I."/>
            <person name="Horton D.L."/>
            <person name="Alikhan N.F."/>
            <person name="Baker D."/>
            <person name="Gharbi K."/>
            <person name="Hall N."/>
            <person name="Watson M."/>
            <person name="Adriaenssens E.M."/>
            <person name="Foster-Nyarko E."/>
            <person name="Jarju S."/>
            <person name="Secka A."/>
            <person name="Antonio M."/>
            <person name="Oren A."/>
            <person name="Chaudhuri R.R."/>
            <person name="La Ragione R."/>
            <person name="Hildebrand F."/>
            <person name="Pallen M.J."/>
        </authorList>
    </citation>
    <scope>NUCLEOTIDE SEQUENCE</scope>
    <source>
        <strain evidence="1">6966</strain>
    </source>
</reference>
<reference evidence="1" key="2">
    <citation type="submission" date="2021-09" db="EMBL/GenBank/DDBJ databases">
        <authorList>
            <person name="Gilroy R."/>
        </authorList>
    </citation>
    <scope>NUCLEOTIDE SEQUENCE</scope>
    <source>
        <strain evidence="1">6966</strain>
    </source>
</reference>
<dbReference type="InterPro" id="IPR029465">
    <property type="entry name" value="ATPgrasp_TupA"/>
</dbReference>
<dbReference type="AlphaFoldDB" id="A0A921H5G8"/>
<dbReference type="GO" id="GO:0016740">
    <property type="term" value="F:transferase activity"/>
    <property type="evidence" value="ECO:0007669"/>
    <property type="project" value="UniProtKB-KW"/>
</dbReference>
<proteinExistence type="predicted"/>
<gene>
    <name evidence="1" type="ORF">K8V05_07000</name>
</gene>
<evidence type="ECO:0000313" key="1">
    <source>
        <dbReference type="EMBL" id="HJF70487.1"/>
    </source>
</evidence>
<comment type="caution">
    <text evidence="1">The sequence shown here is derived from an EMBL/GenBank/DDBJ whole genome shotgun (WGS) entry which is preliminary data.</text>
</comment>
<dbReference type="Proteomes" id="UP000742098">
    <property type="component" value="Unassembled WGS sequence"/>
</dbReference>
<evidence type="ECO:0000313" key="2">
    <source>
        <dbReference type="Proteomes" id="UP000742098"/>
    </source>
</evidence>
<sequence length="304" mass="35586">MQHKSLVQKLKHPAHIIAAICRKLYFLFPGDCFYLKLIYYLEMGKRLRLKNPKAFSEKLQWLKLYDRDPEYTKMVDKISVKRYVASMIGEKYIIPTLGVWDKVENIEWETLPDKFVIKASNGGGGGGVFVCKDKSVLDIKSVSQKLNFALKSNIYQQYREWPYKNVKPRIIAEECLECESEMGLKDYKVFCCNGEPKLIKVNYDVETDYKSNWYTPLWEYMKGTTINDPSHEEIQIEKPQLLDELLDRARVLSKNIPFVRIDFYILPEGLKFGELTFYPGSGFEKFDPESFDEEIGSWIDLSKI</sequence>
<dbReference type="Pfam" id="PF14305">
    <property type="entry name" value="ATPgrasp_TupA"/>
    <property type="match status" value="1"/>
</dbReference>
<protein>
    <submittedName>
        <fullName evidence="1">Glycosyl transferase</fullName>
    </submittedName>
</protein>
<dbReference type="EMBL" id="DYVS01000114">
    <property type="protein sequence ID" value="HJF70487.1"/>
    <property type="molecule type" value="Genomic_DNA"/>
</dbReference>
<name>A0A921H5G8_9BACT</name>